<protein>
    <recommendedName>
        <fullName evidence="3">Tm1812 family CRISPR-associated protein</fullName>
    </recommendedName>
</protein>
<dbReference type="STRING" id="1357400.HMPREF2086_00606"/>
<dbReference type="OrthoDB" id="9777703at2"/>
<dbReference type="Proteomes" id="UP000018731">
    <property type="component" value="Unassembled WGS sequence"/>
</dbReference>
<keyword evidence="2" id="KW-1185">Reference proteome</keyword>
<evidence type="ECO:0000313" key="1">
    <source>
        <dbReference type="EMBL" id="ETD25266.1"/>
    </source>
</evidence>
<dbReference type="AlphaFoldDB" id="V8CEU6"/>
<dbReference type="HOGENOM" id="CLU_629665_0_0_7"/>
<evidence type="ECO:0000313" key="2">
    <source>
        <dbReference type="Proteomes" id="UP000018731"/>
    </source>
</evidence>
<gene>
    <name evidence="1" type="ORF">HMPREF2086_00606</name>
</gene>
<dbReference type="SUPFAM" id="SSF160980">
    <property type="entry name" value="SSO1389-like"/>
    <property type="match status" value="1"/>
</dbReference>
<dbReference type="RefSeq" id="WP_023927331.1">
    <property type="nucleotide sequence ID" value="NZ_KI669454.1"/>
</dbReference>
<sequence length="426" mass="48508">MSYHIIAILGLAGKNREGSLTKSTYSKDSDLKISELLSGEFINSTHCLIESFGESATYTLMGTSDSIAFQQNIFANLPQCKAIFDKYPPVESSDIEDIFHQILESIKSAKENNIILDITHGFRHQPIIASFASTLGQINTKKSITLLFAKEIEQGKKYQYISLEKYSQISLIALSLQTFVQTLSVPDMELKEPFIISLSEFSKSLHANDFNHIFANLDKTSDELQKAKNNAEFRGLENILDKVEKILSDFVDIKNTQKDYQKHYKIAKIMHEKGYYLIVATYIYEAIALYIIDDLSGQNLICKRGFSEYELTNAVRFYVLTDIKPNDTKNGKNVFADFTEIQTYRQNNQAKFESWKNLIGQIKTFRNDLAHISKDKKYDTKMIGGELKKVLSNLEQIISQNPHKQTLATKPTAEGKLQDGLRKLNK</sequence>
<accession>V8CEU6</accession>
<evidence type="ECO:0008006" key="3">
    <source>
        <dbReference type="Google" id="ProtNLM"/>
    </source>
</evidence>
<dbReference type="NCBIfam" id="TIGR02549">
    <property type="entry name" value="CRISPR_DxTHG"/>
    <property type="match status" value="1"/>
</dbReference>
<organism evidence="1 2">
    <name type="scientific">Helicobacter macacae MIT 99-5501</name>
    <dbReference type="NCBI Taxonomy" id="1357400"/>
    <lineage>
        <taxon>Bacteria</taxon>
        <taxon>Pseudomonadati</taxon>
        <taxon>Campylobacterota</taxon>
        <taxon>Epsilonproteobacteria</taxon>
        <taxon>Campylobacterales</taxon>
        <taxon>Helicobacteraceae</taxon>
        <taxon>Helicobacter</taxon>
    </lineage>
</organism>
<comment type="caution">
    <text evidence="1">The sequence shown here is derived from an EMBL/GenBank/DDBJ whole genome shotgun (WGS) entry which is preliminary data.</text>
</comment>
<dbReference type="InterPro" id="IPR013383">
    <property type="entry name" value="CRISPR-assoc_prot_DxTHG_CS"/>
</dbReference>
<dbReference type="PATRIC" id="fig|1357400.3.peg.828"/>
<dbReference type="EMBL" id="AZJI01000001">
    <property type="protein sequence ID" value="ETD25266.1"/>
    <property type="molecule type" value="Genomic_DNA"/>
</dbReference>
<proteinExistence type="predicted"/>
<reference evidence="1 2" key="1">
    <citation type="journal article" date="2014" name="Genome Announc.">
        <title>Draft genome sequences of six enterohepatic helicobacter species isolated from humans and one from rhesus macaques.</title>
        <authorList>
            <person name="Shen Z."/>
            <person name="Sheh A."/>
            <person name="Young S.K."/>
            <person name="Abouelliel A."/>
            <person name="Ward D.V."/>
            <person name="Earl A.M."/>
            <person name="Fox J.G."/>
        </authorList>
    </citation>
    <scope>NUCLEOTIDE SEQUENCE [LARGE SCALE GENOMIC DNA]</scope>
    <source>
        <strain evidence="1 2">MIT 99-5501</strain>
    </source>
</reference>
<name>V8CEU6_9HELI</name>